<feature type="region of interest" description="Disordered" evidence="1">
    <location>
        <begin position="42"/>
        <end position="69"/>
    </location>
</feature>
<evidence type="ECO:0000313" key="2">
    <source>
        <dbReference type="EMBL" id="GFE83374.1"/>
    </source>
</evidence>
<accession>A0A829YJ30</accession>
<keyword evidence="3" id="KW-1185">Reference proteome</keyword>
<organism evidence="2 3">
    <name type="scientific">Steroidobacter agaridevorans</name>
    <dbReference type="NCBI Taxonomy" id="2695856"/>
    <lineage>
        <taxon>Bacteria</taxon>
        <taxon>Pseudomonadati</taxon>
        <taxon>Pseudomonadota</taxon>
        <taxon>Gammaproteobacteria</taxon>
        <taxon>Steroidobacterales</taxon>
        <taxon>Steroidobacteraceae</taxon>
        <taxon>Steroidobacter</taxon>
    </lineage>
</organism>
<protein>
    <submittedName>
        <fullName evidence="2">Uncharacterized protein</fullName>
    </submittedName>
</protein>
<feature type="compositionally biased region" description="Gly residues" evidence="1">
    <location>
        <begin position="47"/>
        <end position="68"/>
    </location>
</feature>
<dbReference type="AlphaFoldDB" id="A0A829YJ30"/>
<dbReference type="EMBL" id="BLJN01000006">
    <property type="protein sequence ID" value="GFE83374.1"/>
    <property type="molecule type" value="Genomic_DNA"/>
</dbReference>
<evidence type="ECO:0000313" key="3">
    <source>
        <dbReference type="Proteomes" id="UP000445000"/>
    </source>
</evidence>
<feature type="region of interest" description="Disordered" evidence="1">
    <location>
        <begin position="171"/>
        <end position="195"/>
    </location>
</feature>
<comment type="caution">
    <text evidence="2">The sequence shown here is derived from an EMBL/GenBank/DDBJ whole genome shotgun (WGS) entry which is preliminary data.</text>
</comment>
<feature type="compositionally biased region" description="Basic residues" evidence="1">
    <location>
        <begin position="178"/>
        <end position="195"/>
    </location>
</feature>
<reference evidence="3" key="1">
    <citation type="submission" date="2020-01" db="EMBL/GenBank/DDBJ databases">
        <title>'Steroidobacter agaridevorans' sp. nov., agar-degrading bacteria isolated from rhizosphere soils.</title>
        <authorList>
            <person name="Ikenaga M."/>
            <person name="Kataoka M."/>
            <person name="Murouchi A."/>
            <person name="Katsuragi S."/>
            <person name="Sakai M."/>
        </authorList>
    </citation>
    <scope>NUCLEOTIDE SEQUENCE [LARGE SCALE GENOMIC DNA]</scope>
    <source>
        <strain evidence="3">YU21-B</strain>
    </source>
</reference>
<gene>
    <name evidence="2" type="ORF">GCM10011487_53740</name>
</gene>
<evidence type="ECO:0000256" key="1">
    <source>
        <dbReference type="SAM" id="MobiDB-lite"/>
    </source>
</evidence>
<proteinExistence type="predicted"/>
<sequence>MVAKKNDSTGALVTVVDALEPLSDADRLWVLQSAASKFSVAVQQSPGSGGNGAGGGHSGTAGNPGGGAQTSIKQLDAKAFMKSKNPNSDTQRVACLAYYLNHASDVEAFKTADITKLNKDARGPDFNVTRAIDNASRATCGFLSAVGKGQKQLTAFGEEIVDALPSQEAVRELEATRKPGKRGRGKKGKKKAKAA</sequence>
<dbReference type="Proteomes" id="UP000445000">
    <property type="component" value="Unassembled WGS sequence"/>
</dbReference>
<dbReference type="RefSeq" id="WP_161814998.1">
    <property type="nucleotide sequence ID" value="NZ_BLJN01000006.1"/>
</dbReference>
<name>A0A829YJ30_9GAMM</name>